<keyword evidence="9" id="KW-0206">Cytoskeleton</keyword>
<dbReference type="STRING" id="743788.S8E5V8"/>
<dbReference type="HOGENOM" id="CLU_118729_0_0_1"/>
<evidence type="ECO:0000256" key="5">
    <source>
        <dbReference type="ARBA" id="ARBA00016329"/>
    </source>
</evidence>
<proteinExistence type="inferred from homology"/>
<dbReference type="PANTHER" id="PTHR28262">
    <property type="entry name" value="DASH COMPLEX SUBUNIT SPC19"/>
    <property type="match status" value="1"/>
</dbReference>
<evidence type="ECO:0000256" key="10">
    <source>
        <dbReference type="ARBA" id="ARBA00023242"/>
    </source>
</evidence>
<dbReference type="GO" id="GO:0008608">
    <property type="term" value="P:attachment of spindle microtubules to kinetochore"/>
    <property type="evidence" value="ECO:0007669"/>
    <property type="project" value="InterPro"/>
</dbReference>
<comment type="subcellular location">
    <subcellularLocation>
        <location evidence="3">Chromosome</location>
        <location evidence="3">Centromere</location>
        <location evidence="3">Kinetochore</location>
    </subcellularLocation>
    <subcellularLocation>
        <location evidence="2">Cytoplasm</location>
        <location evidence="2">Cytoskeleton</location>
        <location evidence="2">Spindle</location>
    </subcellularLocation>
    <subcellularLocation>
        <location evidence="1">Nucleus</location>
    </subcellularLocation>
</comment>
<evidence type="ECO:0000256" key="8">
    <source>
        <dbReference type="ARBA" id="ARBA00022838"/>
    </source>
</evidence>
<dbReference type="GO" id="GO:0005876">
    <property type="term" value="C:spindle microtubule"/>
    <property type="evidence" value="ECO:0007669"/>
    <property type="project" value="InterPro"/>
</dbReference>
<organism evidence="14 15">
    <name type="scientific">Fomitopsis schrenkii</name>
    <name type="common">Brown rot fungus</name>
    <dbReference type="NCBI Taxonomy" id="2126942"/>
    <lineage>
        <taxon>Eukaryota</taxon>
        <taxon>Fungi</taxon>
        <taxon>Dikarya</taxon>
        <taxon>Basidiomycota</taxon>
        <taxon>Agaricomycotina</taxon>
        <taxon>Agaricomycetes</taxon>
        <taxon>Polyporales</taxon>
        <taxon>Fomitopsis</taxon>
    </lineage>
</organism>
<evidence type="ECO:0000313" key="14">
    <source>
        <dbReference type="EMBL" id="EPS98738.1"/>
    </source>
</evidence>
<dbReference type="PANTHER" id="PTHR28262:SF1">
    <property type="entry name" value="DASH COMPLEX SUBUNIT SPC19"/>
    <property type="match status" value="1"/>
</dbReference>
<dbReference type="InterPro" id="IPR013251">
    <property type="entry name" value="DASH_Spc19"/>
</dbReference>
<dbReference type="eggNOG" id="ENOG502SDEQ">
    <property type="taxonomic scope" value="Eukaryota"/>
</dbReference>
<evidence type="ECO:0000256" key="11">
    <source>
        <dbReference type="ARBA" id="ARBA00023328"/>
    </source>
</evidence>
<dbReference type="EMBL" id="KE504162">
    <property type="protein sequence ID" value="EPS98738.1"/>
    <property type="molecule type" value="Genomic_DNA"/>
</dbReference>
<evidence type="ECO:0000256" key="1">
    <source>
        <dbReference type="ARBA" id="ARBA00004123"/>
    </source>
</evidence>
<evidence type="ECO:0000256" key="7">
    <source>
        <dbReference type="ARBA" id="ARBA00022490"/>
    </source>
</evidence>
<evidence type="ECO:0000256" key="2">
    <source>
        <dbReference type="ARBA" id="ARBA00004186"/>
    </source>
</evidence>
<keyword evidence="6" id="KW-0158">Chromosome</keyword>
<dbReference type="Pfam" id="PF08287">
    <property type="entry name" value="DASH_Spc19"/>
    <property type="match status" value="1"/>
</dbReference>
<evidence type="ECO:0000256" key="6">
    <source>
        <dbReference type="ARBA" id="ARBA00022454"/>
    </source>
</evidence>
<evidence type="ECO:0000256" key="4">
    <source>
        <dbReference type="ARBA" id="ARBA00008952"/>
    </source>
</evidence>
<dbReference type="OrthoDB" id="3361333at2759"/>
<protein>
    <recommendedName>
        <fullName evidence="5">DASH complex subunit SPC19</fullName>
    </recommendedName>
    <alternativeName>
        <fullName evidence="12">Outer kinetochore protein SPC19</fullName>
    </alternativeName>
</protein>
<reference evidence="14 15" key="1">
    <citation type="journal article" date="2012" name="Science">
        <title>The Paleozoic origin of enzymatic lignin decomposition reconstructed from 31 fungal genomes.</title>
        <authorList>
            <person name="Floudas D."/>
            <person name="Binder M."/>
            <person name="Riley R."/>
            <person name="Barry K."/>
            <person name="Blanchette R.A."/>
            <person name="Henrissat B."/>
            <person name="Martinez A.T."/>
            <person name="Otillar R."/>
            <person name="Spatafora J.W."/>
            <person name="Yadav J.S."/>
            <person name="Aerts A."/>
            <person name="Benoit I."/>
            <person name="Boyd A."/>
            <person name="Carlson A."/>
            <person name="Copeland A."/>
            <person name="Coutinho P.M."/>
            <person name="de Vries R.P."/>
            <person name="Ferreira P."/>
            <person name="Findley K."/>
            <person name="Foster B."/>
            <person name="Gaskell J."/>
            <person name="Glotzer D."/>
            <person name="Gorecki P."/>
            <person name="Heitman J."/>
            <person name="Hesse C."/>
            <person name="Hori C."/>
            <person name="Igarashi K."/>
            <person name="Jurgens J.A."/>
            <person name="Kallen N."/>
            <person name="Kersten P."/>
            <person name="Kohler A."/>
            <person name="Kuees U."/>
            <person name="Kumar T.K.A."/>
            <person name="Kuo A."/>
            <person name="LaButti K."/>
            <person name="Larrondo L.F."/>
            <person name="Lindquist E."/>
            <person name="Ling A."/>
            <person name="Lombard V."/>
            <person name="Lucas S."/>
            <person name="Lundell T."/>
            <person name="Martin R."/>
            <person name="McLaughlin D.J."/>
            <person name="Morgenstern I."/>
            <person name="Morin E."/>
            <person name="Murat C."/>
            <person name="Nagy L.G."/>
            <person name="Nolan M."/>
            <person name="Ohm R.A."/>
            <person name="Patyshakuliyeva A."/>
            <person name="Rokas A."/>
            <person name="Ruiz-Duenas F.J."/>
            <person name="Sabat G."/>
            <person name="Salamov A."/>
            <person name="Samejima M."/>
            <person name="Schmutz J."/>
            <person name="Slot J.C."/>
            <person name="St John F."/>
            <person name="Stenlid J."/>
            <person name="Sun H."/>
            <person name="Sun S."/>
            <person name="Syed K."/>
            <person name="Tsang A."/>
            <person name="Wiebenga A."/>
            <person name="Young D."/>
            <person name="Pisabarro A."/>
            <person name="Eastwood D.C."/>
            <person name="Martin F."/>
            <person name="Cullen D."/>
            <person name="Grigoriev I.V."/>
            <person name="Hibbett D.S."/>
        </authorList>
    </citation>
    <scope>NUCLEOTIDE SEQUENCE</scope>
    <source>
        <strain evidence="15">FP-58527</strain>
    </source>
</reference>
<dbReference type="Proteomes" id="UP000015241">
    <property type="component" value="Unassembled WGS sequence"/>
</dbReference>
<keyword evidence="11" id="KW-0137">Centromere</keyword>
<feature type="coiled-coil region" evidence="13">
    <location>
        <begin position="160"/>
        <end position="187"/>
    </location>
</feature>
<accession>S8E5V8</accession>
<sequence>MTDRSHRVSRLSVHPRYAPRESVFTSAPELYRSDNAVCSPFLRECVLAMEDGCEEAHEAQKVVREGTYDLPRITKVLENERVFLLIDEATVRRYKADLTDEMEPQINELISRAEKGLQILLKRESMLRAKVESTLSSRPSSRAAATINTTGMSKLDVRKIQMLARQREKLEDEAAALQREIDDMDLAAIRR</sequence>
<dbReference type="InParanoid" id="S8E5V8"/>
<dbReference type="GO" id="GO:0042729">
    <property type="term" value="C:DASH complex"/>
    <property type="evidence" value="ECO:0007669"/>
    <property type="project" value="InterPro"/>
</dbReference>
<evidence type="ECO:0000313" key="15">
    <source>
        <dbReference type="Proteomes" id="UP000015241"/>
    </source>
</evidence>
<name>S8E5V8_FOMSC</name>
<keyword evidence="15" id="KW-1185">Reference proteome</keyword>
<evidence type="ECO:0000256" key="12">
    <source>
        <dbReference type="ARBA" id="ARBA00032583"/>
    </source>
</evidence>
<keyword evidence="7" id="KW-0963">Cytoplasm</keyword>
<keyword evidence="8" id="KW-0995">Kinetochore</keyword>
<keyword evidence="10" id="KW-0539">Nucleus</keyword>
<dbReference type="AlphaFoldDB" id="S8E5V8"/>
<comment type="similarity">
    <text evidence="4">Belongs to the DASH complex SPC19 family.</text>
</comment>
<keyword evidence="13" id="KW-0175">Coiled coil</keyword>
<evidence type="ECO:0000256" key="9">
    <source>
        <dbReference type="ARBA" id="ARBA00023212"/>
    </source>
</evidence>
<evidence type="ECO:0000256" key="13">
    <source>
        <dbReference type="SAM" id="Coils"/>
    </source>
</evidence>
<gene>
    <name evidence="14" type="ORF">FOMPIDRAFT_126458</name>
</gene>
<evidence type="ECO:0000256" key="3">
    <source>
        <dbReference type="ARBA" id="ARBA00004629"/>
    </source>
</evidence>